<feature type="transmembrane region" description="Helical" evidence="1">
    <location>
        <begin position="12"/>
        <end position="29"/>
    </location>
</feature>
<dbReference type="EMBL" id="SPNV01000018">
    <property type="protein sequence ID" value="KAF5865515.1"/>
    <property type="molecule type" value="Genomic_DNA"/>
</dbReference>
<keyword evidence="1" id="KW-1133">Transmembrane helix</keyword>
<name>A0A8H6EC95_PETAA</name>
<reference evidence="3 4" key="1">
    <citation type="submission" date="2019-04" db="EMBL/GenBank/DDBJ databases">
        <title>Aspergillus burnettii sp. nov., novel species from soil in southeast Queensland.</title>
        <authorList>
            <person name="Gilchrist C.L.M."/>
            <person name="Pitt J.I."/>
            <person name="Lange L."/>
            <person name="Lacey H.J."/>
            <person name="Vuong D."/>
            <person name="Midgley D.J."/>
            <person name="Greenfield P."/>
            <person name="Bradbury M."/>
            <person name="Lacey E."/>
            <person name="Busk P.K."/>
            <person name="Pilgaard B."/>
            <person name="Chooi Y.H."/>
            <person name="Piggott A.M."/>
        </authorList>
    </citation>
    <scope>NUCLEOTIDE SEQUENCE [LARGE SCALE GENOMIC DNA]</scope>
    <source>
        <strain evidence="3 4">FRR 5400</strain>
    </source>
</reference>
<gene>
    <name evidence="3" type="ORF">ETB97_003358</name>
</gene>
<keyword evidence="1" id="KW-0812">Transmembrane</keyword>
<feature type="transmembrane region" description="Helical" evidence="1">
    <location>
        <begin position="72"/>
        <end position="91"/>
    </location>
</feature>
<proteinExistence type="predicted"/>
<dbReference type="Pfam" id="PF24800">
    <property type="entry name" value="DUF7702"/>
    <property type="match status" value="1"/>
</dbReference>
<feature type="transmembrane region" description="Helical" evidence="1">
    <location>
        <begin position="111"/>
        <end position="132"/>
    </location>
</feature>
<evidence type="ECO:0000259" key="2">
    <source>
        <dbReference type="Pfam" id="PF24800"/>
    </source>
</evidence>
<feature type="domain" description="DUF7702" evidence="2">
    <location>
        <begin position="6"/>
        <end position="245"/>
    </location>
</feature>
<dbReference type="Proteomes" id="UP000541154">
    <property type="component" value="Unassembled WGS sequence"/>
</dbReference>
<feature type="transmembrane region" description="Helical" evidence="1">
    <location>
        <begin position="152"/>
        <end position="171"/>
    </location>
</feature>
<feature type="transmembrane region" description="Helical" evidence="1">
    <location>
        <begin position="222"/>
        <end position="248"/>
    </location>
</feature>
<evidence type="ECO:0000256" key="1">
    <source>
        <dbReference type="SAM" id="Phobius"/>
    </source>
</evidence>
<evidence type="ECO:0000313" key="3">
    <source>
        <dbReference type="EMBL" id="KAF5865515.1"/>
    </source>
</evidence>
<keyword evidence="4" id="KW-1185">Reference proteome</keyword>
<keyword evidence="1" id="KW-0472">Membrane</keyword>
<feature type="transmembrane region" description="Helical" evidence="1">
    <location>
        <begin position="183"/>
        <end position="202"/>
    </location>
</feature>
<accession>A0A8H6EC95</accession>
<comment type="caution">
    <text evidence="3">The sequence shown here is derived from an EMBL/GenBank/DDBJ whole genome shotgun (WGS) entry which is preliminary data.</text>
</comment>
<dbReference type="PANTHER" id="PTHR42109:SF2">
    <property type="entry name" value="INTEGRAL MEMBRANE PROTEIN"/>
    <property type="match status" value="1"/>
</dbReference>
<dbReference type="AlphaFoldDB" id="A0A8H6EC95"/>
<dbReference type="PANTHER" id="PTHR42109">
    <property type="entry name" value="UNPLACED GENOMIC SCAFFOLD UM_SCAF_CONTIG_1.265, WHOLE GENOME SHOTGUN SEQUENCE"/>
    <property type="match status" value="1"/>
</dbReference>
<organism evidence="3 4">
    <name type="scientific">Petromyces alliaceus</name>
    <name type="common">Aspergillus alliaceus</name>
    <dbReference type="NCBI Taxonomy" id="209559"/>
    <lineage>
        <taxon>Eukaryota</taxon>
        <taxon>Fungi</taxon>
        <taxon>Dikarya</taxon>
        <taxon>Ascomycota</taxon>
        <taxon>Pezizomycotina</taxon>
        <taxon>Eurotiomycetes</taxon>
        <taxon>Eurotiomycetidae</taxon>
        <taxon>Eurotiales</taxon>
        <taxon>Aspergillaceae</taxon>
        <taxon>Aspergillus</taxon>
        <taxon>Aspergillus subgen. Circumdati</taxon>
    </lineage>
</organism>
<feature type="transmembrane region" description="Helical" evidence="1">
    <location>
        <begin position="41"/>
        <end position="60"/>
    </location>
</feature>
<dbReference type="InterPro" id="IPR056119">
    <property type="entry name" value="DUF7702"/>
</dbReference>
<sequence>MGKFGERDGIAILQLIVFPFIFAAAIFIWSRTGWRVGSKIWRYAVTLSLLRIAGSISTLISINHSSDGVTRAENVCELIGIAPLLLTYIGILRQIDTNERIPPKPLKGLTVFGIIGLILGIAGVSTASVTYAEVDGHFTYTYHPSTLAKASMGIFIAIFVITVLITVWLYFQLLPTLRRFQKKLFMATALSTPFLVVRLAYSALGDYDSDDQRFGLIGGDDTIYLCMSVLEEIAAMVITMALGMLAVLEPDFVRLTRPEQVQEAQAEPKYSPV</sequence>
<protein>
    <recommendedName>
        <fullName evidence="2">DUF7702 domain-containing protein</fullName>
    </recommendedName>
</protein>
<evidence type="ECO:0000313" key="4">
    <source>
        <dbReference type="Proteomes" id="UP000541154"/>
    </source>
</evidence>